<dbReference type="AlphaFoldDB" id="A0A914LC78"/>
<dbReference type="SMART" id="SM01017">
    <property type="entry name" value="Arrestin_C"/>
    <property type="match status" value="1"/>
</dbReference>
<dbReference type="GO" id="GO:0016060">
    <property type="term" value="P:negative regulation of phospholipase C-activating phototransduction signaling pathway"/>
    <property type="evidence" value="ECO:0007669"/>
    <property type="project" value="UniProtKB-ARBA"/>
</dbReference>
<dbReference type="GO" id="GO:0007165">
    <property type="term" value="P:signal transduction"/>
    <property type="evidence" value="ECO:0007669"/>
    <property type="project" value="InterPro"/>
</dbReference>
<dbReference type="InterPro" id="IPR000698">
    <property type="entry name" value="Arrestin"/>
</dbReference>
<dbReference type="InterPro" id="IPR014753">
    <property type="entry name" value="Arrestin_N"/>
</dbReference>
<dbReference type="GO" id="GO:0007608">
    <property type="term" value="P:sensory perception of smell"/>
    <property type="evidence" value="ECO:0007669"/>
    <property type="project" value="UniProtKB-ARBA"/>
</dbReference>
<dbReference type="PRINTS" id="PR00309">
    <property type="entry name" value="ARRESTIN"/>
</dbReference>
<protein>
    <submittedName>
        <fullName evidence="5">Arrestin C-terminal-like domain-containing protein</fullName>
    </submittedName>
</protein>
<dbReference type="Gene3D" id="2.60.40.640">
    <property type="match status" value="1"/>
</dbReference>
<evidence type="ECO:0000313" key="5">
    <source>
        <dbReference type="WBParaSite" id="Minc3s00393g11538"/>
    </source>
</evidence>
<dbReference type="PROSITE" id="PS00295">
    <property type="entry name" value="ARRESTINS"/>
    <property type="match status" value="1"/>
</dbReference>
<dbReference type="Gene3D" id="2.60.40.840">
    <property type="match status" value="1"/>
</dbReference>
<organism evidence="4 5">
    <name type="scientific">Meloidogyne incognita</name>
    <name type="common">Southern root-knot nematode worm</name>
    <name type="synonym">Oxyuris incognita</name>
    <dbReference type="NCBI Taxonomy" id="6306"/>
    <lineage>
        <taxon>Eukaryota</taxon>
        <taxon>Metazoa</taxon>
        <taxon>Ecdysozoa</taxon>
        <taxon>Nematoda</taxon>
        <taxon>Chromadorea</taxon>
        <taxon>Rhabditida</taxon>
        <taxon>Tylenchina</taxon>
        <taxon>Tylenchomorpha</taxon>
        <taxon>Tylenchoidea</taxon>
        <taxon>Meloidogynidae</taxon>
        <taxon>Meloidogyninae</taxon>
        <taxon>Meloidogyne</taxon>
        <taxon>Meloidogyne incognita group</taxon>
    </lineage>
</organism>
<dbReference type="InterPro" id="IPR014756">
    <property type="entry name" value="Ig_E-set"/>
</dbReference>
<accession>A0A914LC78</accession>
<dbReference type="GO" id="GO:0005737">
    <property type="term" value="C:cytoplasm"/>
    <property type="evidence" value="ECO:0007669"/>
    <property type="project" value="TreeGrafter"/>
</dbReference>
<evidence type="ECO:0000256" key="1">
    <source>
        <dbReference type="ARBA" id="ARBA00005298"/>
    </source>
</evidence>
<dbReference type="InterPro" id="IPR011022">
    <property type="entry name" value="Arrestin_C-like"/>
</dbReference>
<dbReference type="Pfam" id="PF00339">
    <property type="entry name" value="Arrestin_N"/>
    <property type="match status" value="1"/>
</dbReference>
<comment type="similarity">
    <text evidence="1">Belongs to the arrestin family.</text>
</comment>
<dbReference type="GO" id="GO:0002031">
    <property type="term" value="P:G protein-coupled receptor internalization"/>
    <property type="evidence" value="ECO:0007669"/>
    <property type="project" value="TreeGrafter"/>
</dbReference>
<proteinExistence type="inferred from homology"/>
<keyword evidence="2" id="KW-0716">Sensory transduction</keyword>
<dbReference type="PANTHER" id="PTHR11792:SF17">
    <property type="entry name" value="KURTZ ARRESTIN"/>
    <property type="match status" value="1"/>
</dbReference>
<evidence type="ECO:0000256" key="2">
    <source>
        <dbReference type="ARBA" id="ARBA00022606"/>
    </source>
</evidence>
<evidence type="ECO:0000259" key="3">
    <source>
        <dbReference type="SMART" id="SM01017"/>
    </source>
</evidence>
<sequence>MDDDEKKSGTRVFKKTSPNGKITTYLGKRDFLDRGDSVDLIDECSSSMMTHGMVLIDDEYIKASKKVSVQLLAAFRYGREDLDVLGLTFRKDLISQNFQIFPPNPLPNNRPMTRLQERLKKKLGNNAFPFWFEIPPNSASSVTLQPAQGDTGKPCGVDYEVKTIVGGGDSQEKPKKHNSVRLAIRKLTYSPQIERPQPMIDVTKEFIISPGGLHLEASLDKEMYYHGESINVNVHVQNNSNKTVKKIKVSVNQIADICIFTTAQYTCDVDKIESCEGFPVGPGSTLSKIYTLCPLLAKNKDKRGLALDGQLKHEDTNLASSTTFATLSHSVRENLGIIVQYKVKIRLLIAGALGGELAAELPFTLTHPKPSIENENNLLRTITSPRQLNDNNGSGGGLEQLKGGGEGQNIIDNTDQTTTADVDLIQFDSFDDDDDLVFEDFARNRARGTELLAQNEND</sequence>
<evidence type="ECO:0000313" key="4">
    <source>
        <dbReference type="Proteomes" id="UP000887563"/>
    </source>
</evidence>
<dbReference type="PANTHER" id="PTHR11792">
    <property type="entry name" value="ARRESTIN"/>
    <property type="match status" value="1"/>
</dbReference>
<dbReference type="InterPro" id="IPR011021">
    <property type="entry name" value="Arrestin-like_N"/>
</dbReference>
<dbReference type="GO" id="GO:0045494">
    <property type="term" value="P:photoreceptor cell maintenance"/>
    <property type="evidence" value="ECO:0007669"/>
    <property type="project" value="UniProtKB-ARBA"/>
</dbReference>
<feature type="domain" description="Arrestin C-terminal-like" evidence="3">
    <location>
        <begin position="209"/>
        <end position="370"/>
    </location>
</feature>
<dbReference type="Proteomes" id="UP000887563">
    <property type="component" value="Unplaced"/>
</dbReference>
<dbReference type="WBParaSite" id="Minc3s00393g11538">
    <property type="protein sequence ID" value="Minc3s00393g11538"/>
    <property type="gene ID" value="Minc3s00393g11538"/>
</dbReference>
<dbReference type="Pfam" id="PF02752">
    <property type="entry name" value="Arrestin_C"/>
    <property type="match status" value="1"/>
</dbReference>
<name>A0A914LC78_MELIC</name>
<dbReference type="InterPro" id="IPR014752">
    <property type="entry name" value="Arrestin-like_C"/>
</dbReference>
<keyword evidence="4" id="KW-1185">Reference proteome</keyword>
<dbReference type="SUPFAM" id="SSF81296">
    <property type="entry name" value="E set domains"/>
    <property type="match status" value="2"/>
</dbReference>
<dbReference type="InterPro" id="IPR017864">
    <property type="entry name" value="Arrestin_CS"/>
</dbReference>
<reference evidence="5" key="1">
    <citation type="submission" date="2022-11" db="UniProtKB">
        <authorList>
            <consortium name="WormBaseParasite"/>
        </authorList>
    </citation>
    <scope>IDENTIFICATION</scope>
</reference>
<dbReference type="FunFam" id="2.60.40.840:FF:000002">
    <property type="entry name" value="Arrestin 3"/>
    <property type="match status" value="1"/>
</dbReference>
<dbReference type="GO" id="GO:0001664">
    <property type="term" value="F:G protein-coupled receptor binding"/>
    <property type="evidence" value="ECO:0007669"/>
    <property type="project" value="TreeGrafter"/>
</dbReference>